<comment type="similarity">
    <text evidence="3 13">Belongs to the glycosyltransferase 8 family.</text>
</comment>
<dbReference type="EMBL" id="AP019301">
    <property type="protein sequence ID" value="BBH04039.1"/>
    <property type="molecule type" value="Genomic_DNA"/>
</dbReference>
<evidence type="ECO:0000256" key="12">
    <source>
        <dbReference type="ARBA" id="ARBA00023316"/>
    </source>
</evidence>
<feature type="non-terminal residue" evidence="14">
    <location>
        <position position="498"/>
    </location>
</feature>
<dbReference type="Pfam" id="PF01501">
    <property type="entry name" value="Glyco_transf_8"/>
    <property type="match status" value="1"/>
</dbReference>
<protein>
    <recommendedName>
        <fullName evidence="13">Hexosyltransferase</fullName>
        <ecNumber evidence="13">2.4.1.-</ecNumber>
    </recommendedName>
</protein>
<comment type="pathway">
    <text evidence="2 13">Glycan metabolism; pectin biosynthesis.</text>
</comment>
<dbReference type="UniPathway" id="UPA00845"/>
<dbReference type="GO" id="GO:0000139">
    <property type="term" value="C:Golgi membrane"/>
    <property type="evidence" value="ECO:0007669"/>
    <property type="project" value="UniProtKB-SubCell"/>
</dbReference>
<keyword evidence="8" id="KW-1133">Transmembrane helix</keyword>
<dbReference type="PANTHER" id="PTHR32116">
    <property type="entry name" value="GALACTURONOSYLTRANSFERASE 4-RELATED"/>
    <property type="match status" value="1"/>
</dbReference>
<dbReference type="Gene3D" id="3.90.550.10">
    <property type="entry name" value="Spore Coat Polysaccharide Biosynthesis Protein SpsA, Chain A"/>
    <property type="match status" value="1"/>
</dbReference>
<evidence type="ECO:0000256" key="2">
    <source>
        <dbReference type="ARBA" id="ARBA00004877"/>
    </source>
</evidence>
<dbReference type="Pfam" id="PF25557">
    <property type="entry name" value="GAUT_1"/>
    <property type="match status" value="1"/>
</dbReference>
<evidence type="ECO:0000256" key="6">
    <source>
        <dbReference type="ARBA" id="ARBA00022692"/>
    </source>
</evidence>
<evidence type="ECO:0000256" key="5">
    <source>
        <dbReference type="ARBA" id="ARBA00022679"/>
    </source>
</evidence>
<dbReference type="InterPro" id="IPR029044">
    <property type="entry name" value="Nucleotide-diphossugar_trans"/>
</dbReference>
<reference evidence="14" key="1">
    <citation type="journal article" date="2019" name="Science">
        <title>Mutation of a bHLH transcription factor allowed almond domestication.</title>
        <authorList>
            <person name="Sanchez-Perez R."/>
            <person name="Pavan S."/>
            <person name="Mazzeo R."/>
            <person name="Moldovan C."/>
            <person name="Aiese Cigliano R."/>
            <person name="Del Cueto J."/>
            <person name="Ricciardi F."/>
            <person name="Lotti C."/>
            <person name="Ricciardi L."/>
            <person name="Dicenta F."/>
            <person name="Lopez-Marques R.L."/>
            <person name="Lindberg Moller B."/>
        </authorList>
    </citation>
    <scope>NUCLEOTIDE SEQUENCE</scope>
</reference>
<keyword evidence="4 13" id="KW-0328">Glycosyltransferase</keyword>
<dbReference type="EC" id="2.4.1.-" evidence="13"/>
<dbReference type="GO" id="GO:0047262">
    <property type="term" value="F:polygalacturonate 4-alpha-galacturonosyltransferase activity"/>
    <property type="evidence" value="ECO:0007669"/>
    <property type="project" value="InterPro"/>
</dbReference>
<keyword evidence="6" id="KW-0812">Transmembrane</keyword>
<proteinExistence type="inferred from homology"/>
<comment type="subcellular location">
    <subcellularLocation>
        <location evidence="1 13">Golgi apparatus membrane</location>
        <topology evidence="1 13">Single-pass type II membrane protein</topology>
    </subcellularLocation>
</comment>
<keyword evidence="11" id="KW-0325">Glycoprotein</keyword>
<keyword evidence="10" id="KW-0472">Membrane</keyword>
<gene>
    <name evidence="14" type="ORF">Prudu_015072</name>
</gene>
<evidence type="ECO:0000256" key="7">
    <source>
        <dbReference type="ARBA" id="ARBA00022968"/>
    </source>
</evidence>
<dbReference type="CDD" id="cd06429">
    <property type="entry name" value="GT8_like_1"/>
    <property type="match status" value="1"/>
</dbReference>
<keyword evidence="9 13" id="KW-0333">Golgi apparatus</keyword>
<organism evidence="14">
    <name type="scientific">Prunus dulcis</name>
    <name type="common">Almond</name>
    <name type="synonym">Amygdalus dulcis</name>
    <dbReference type="NCBI Taxonomy" id="3755"/>
    <lineage>
        <taxon>Eukaryota</taxon>
        <taxon>Viridiplantae</taxon>
        <taxon>Streptophyta</taxon>
        <taxon>Embryophyta</taxon>
        <taxon>Tracheophyta</taxon>
        <taxon>Spermatophyta</taxon>
        <taxon>Magnoliopsida</taxon>
        <taxon>eudicotyledons</taxon>
        <taxon>Gunneridae</taxon>
        <taxon>Pentapetalae</taxon>
        <taxon>rosids</taxon>
        <taxon>fabids</taxon>
        <taxon>Rosales</taxon>
        <taxon>Rosaceae</taxon>
        <taxon>Amygdaloideae</taxon>
        <taxon>Amygdaleae</taxon>
        <taxon>Prunus</taxon>
    </lineage>
</organism>
<dbReference type="GO" id="GO:0071555">
    <property type="term" value="P:cell wall organization"/>
    <property type="evidence" value="ECO:0007669"/>
    <property type="project" value="UniProtKB-KW"/>
</dbReference>
<evidence type="ECO:0000256" key="10">
    <source>
        <dbReference type="ARBA" id="ARBA00023136"/>
    </source>
</evidence>
<dbReference type="SUPFAM" id="SSF53448">
    <property type="entry name" value="Nucleotide-diphospho-sugar transferases"/>
    <property type="match status" value="1"/>
</dbReference>
<evidence type="ECO:0000313" key="14">
    <source>
        <dbReference type="EMBL" id="BBH04039.1"/>
    </source>
</evidence>
<dbReference type="FunFam" id="3.90.550.10:FF:000056">
    <property type="entry name" value="Hexosyltransferase"/>
    <property type="match status" value="1"/>
</dbReference>
<sequence>MGKDAATGGRVSAPGLVLLVVHHNQHEDRVEQPVLERNTGLDQVAHESLNFTEEILSARSFSRQLAEQMTLAKAYVIIAKEHNNLHLAWELSSNIRNCQLLLSKAAMRGSQAEDAHYDIATTIMTMKSHIQALEERANAATVQSTVFGQLAAEALPKSLHCLNVKLTADWLRKPSLQELADEKRNSPRLMDNNLYHFCIFSDNVLATSVVVNSTVSNADHPKQLVFHIVTNGINYGTMQAWFLSNDFKGSTIEVQNVEEFSWFNASYAPIVKQLLSADSQAYYIGGYQDNVAPKLRSPKYQSLLNHLRFYIPEIYPQLEKVVFLDDDVVVQKDLTPLFSLDLHGNVNGAVETCLEAFHRYYKYLNFSNTIISSKFDPQACGWAFGMNVFDLIAWKKADVTARYHYWQEQNADGTLWRVGTLPPGLLTFYGLTEPLDRRWHVLGLGYDLNIDNRLIESAAVVHFNGFMKPWLKLAIERYRPLWERYVNRSHPYLQDCVT</sequence>
<evidence type="ECO:0000256" key="8">
    <source>
        <dbReference type="ARBA" id="ARBA00022989"/>
    </source>
</evidence>
<evidence type="ECO:0000256" key="9">
    <source>
        <dbReference type="ARBA" id="ARBA00023034"/>
    </source>
</evidence>
<accession>A0A4Y1RIM0</accession>
<evidence type="ECO:0000256" key="11">
    <source>
        <dbReference type="ARBA" id="ARBA00023180"/>
    </source>
</evidence>
<evidence type="ECO:0000256" key="13">
    <source>
        <dbReference type="RuleBase" id="RU362027"/>
    </source>
</evidence>
<dbReference type="PANTHER" id="PTHR32116:SF20">
    <property type="entry name" value="HEXOSYLTRANSFERASE GAUT11"/>
    <property type="match status" value="1"/>
</dbReference>
<name>A0A4Y1RIM0_PRUDU</name>
<dbReference type="InterPro" id="IPR002495">
    <property type="entry name" value="Glyco_trans_8"/>
</dbReference>
<keyword evidence="12 13" id="KW-0961">Cell wall biogenesis/degradation</keyword>
<keyword evidence="7" id="KW-0735">Signal-anchor</keyword>
<dbReference type="InterPro" id="IPR029993">
    <property type="entry name" value="GAUT"/>
</dbReference>
<dbReference type="AlphaFoldDB" id="A0A4Y1RIM0"/>
<keyword evidence="5 14" id="KW-0808">Transferase</keyword>
<evidence type="ECO:0000256" key="4">
    <source>
        <dbReference type="ARBA" id="ARBA00022676"/>
    </source>
</evidence>
<evidence type="ECO:0000256" key="1">
    <source>
        <dbReference type="ARBA" id="ARBA00004323"/>
    </source>
</evidence>
<dbReference type="GO" id="GO:0045489">
    <property type="term" value="P:pectin biosynthetic process"/>
    <property type="evidence" value="ECO:0007669"/>
    <property type="project" value="UniProtKB-UniPathway"/>
</dbReference>
<evidence type="ECO:0000256" key="3">
    <source>
        <dbReference type="ARBA" id="ARBA00006351"/>
    </source>
</evidence>